<dbReference type="Pfam" id="PF05380">
    <property type="entry name" value="Peptidase_A17"/>
    <property type="match status" value="1"/>
</dbReference>
<name>A0A182YRF4_ANOST</name>
<dbReference type="EnsemblMetazoa" id="ASTEI11040-RA">
    <property type="protein sequence ID" value="ASTEI11040-PA"/>
    <property type="gene ID" value="ASTEI11040"/>
</dbReference>
<organism evidence="1 2">
    <name type="scientific">Anopheles stephensi</name>
    <name type="common">Indo-Pakistan malaria mosquito</name>
    <dbReference type="NCBI Taxonomy" id="30069"/>
    <lineage>
        <taxon>Eukaryota</taxon>
        <taxon>Metazoa</taxon>
        <taxon>Ecdysozoa</taxon>
        <taxon>Arthropoda</taxon>
        <taxon>Hexapoda</taxon>
        <taxon>Insecta</taxon>
        <taxon>Pterygota</taxon>
        <taxon>Neoptera</taxon>
        <taxon>Endopterygota</taxon>
        <taxon>Diptera</taxon>
        <taxon>Nematocera</taxon>
        <taxon>Culicoidea</taxon>
        <taxon>Culicidae</taxon>
        <taxon>Anophelinae</taxon>
        <taxon>Anopheles</taxon>
    </lineage>
</organism>
<dbReference type="OMA" id="HRRERCE"/>
<keyword evidence="2" id="KW-1185">Reference proteome</keyword>
<dbReference type="VEuPathDB" id="VectorBase:ASTE008234"/>
<protein>
    <submittedName>
        <fullName evidence="1">DUF1758 domain-containing protein</fullName>
    </submittedName>
</protein>
<dbReference type="InterPro" id="IPR008042">
    <property type="entry name" value="Retrotrans_Pao"/>
</dbReference>
<dbReference type="PANTHER" id="PTHR47331">
    <property type="entry name" value="PHD-TYPE DOMAIN-CONTAINING PROTEIN"/>
    <property type="match status" value="1"/>
</dbReference>
<dbReference type="VEuPathDB" id="VectorBase:ASTE008229"/>
<dbReference type="Proteomes" id="UP000076408">
    <property type="component" value="Unassembled WGS sequence"/>
</dbReference>
<dbReference type="VEuPathDB" id="VectorBase:ASTEI20_042356"/>
<evidence type="ECO:0000313" key="2">
    <source>
        <dbReference type="Proteomes" id="UP000076408"/>
    </source>
</evidence>
<dbReference type="InterPro" id="IPR005312">
    <property type="entry name" value="DUF1759"/>
</dbReference>
<dbReference type="AlphaFoldDB" id="A0A182YRF4"/>
<dbReference type="VEuPathDB" id="VectorBase:ASTEI20_039680"/>
<reference evidence="2" key="1">
    <citation type="journal article" date="2014" name="Genome Biol.">
        <title>Genome analysis of a major urban malaria vector mosquito, Anopheles stephensi.</title>
        <authorList>
            <person name="Jiang X."/>
            <person name="Peery A."/>
            <person name="Hall A.B."/>
            <person name="Sharma A."/>
            <person name="Chen X.G."/>
            <person name="Waterhouse R.M."/>
            <person name="Komissarov A."/>
            <person name="Riehle M.M."/>
            <person name="Shouche Y."/>
            <person name="Sharakhova M.V."/>
            <person name="Lawson D."/>
            <person name="Pakpour N."/>
            <person name="Arensburger P."/>
            <person name="Davidson V.L."/>
            <person name="Eiglmeier K."/>
            <person name="Emrich S."/>
            <person name="George P."/>
            <person name="Kennedy R.C."/>
            <person name="Mane S.P."/>
            <person name="Maslen G."/>
            <person name="Oringanje C."/>
            <person name="Qi Y."/>
            <person name="Settlage R."/>
            <person name="Tojo M."/>
            <person name="Tubio J.M."/>
            <person name="Unger M.F."/>
            <person name="Wang B."/>
            <person name="Vernick K.D."/>
            <person name="Ribeiro J.M."/>
            <person name="James A.A."/>
            <person name="Michel K."/>
            <person name="Riehle M.A."/>
            <person name="Luckhart S."/>
            <person name="Sharakhov I.V."/>
            <person name="Tu Z."/>
        </authorList>
    </citation>
    <scope>NUCLEOTIDE SEQUENCE [LARGE SCALE GENOMIC DNA]</scope>
    <source>
        <strain evidence="2">Indian</strain>
    </source>
</reference>
<accession>A0A182YRF4</accession>
<dbReference type="Pfam" id="PF03564">
    <property type="entry name" value="DUF1759"/>
    <property type="match status" value="1"/>
</dbReference>
<dbReference type="VEuPathDB" id="VectorBase:ASTEI20_032260"/>
<dbReference type="VEuPathDB" id="VectorBase:ASTEI11040"/>
<evidence type="ECO:0000313" key="1">
    <source>
        <dbReference type="EnsemblMetazoa" id="ASTEI11040-PA"/>
    </source>
</evidence>
<dbReference type="VEuPathDB" id="VectorBase:ASTE008228"/>
<dbReference type="CDD" id="cd00303">
    <property type="entry name" value="retropepsin_like"/>
    <property type="match status" value="1"/>
</dbReference>
<sequence length="973" mass="111863">MPPESKIKKILKVYKDRVSWIEAFVEFVDNYNNSVHRGELQSQLQALEETKRSYEDAREKLLFEDEEIDGILMQNERKEFYKKYHKVRGFIMDLQRTDESAHPIANSTMANTTSAKLPEVAKLQYLLASLKGEAALQFEHVPLEEKSYMPTWETLLQRYDDNKILRREYFKALIQLEPMNAGKSAELTRVVNETRRLVQGMKRLDEPIQHWNTPLTTLVTYKLDKTTLMSWENFAVENLTDCYEHCWSSAKNGFVTALHSVGVIGKRAASKLFQRSRDQSRPENEQNTANIFCNVCSSSRNDKEACPASKADHPLDNCTKFDGMSILQREALAKNQRLCFRSSSITKSPNKVLSECYDVHHTLLCKRAAQESAEKVSQSTAAEQEAATINDTTRASGEPQRMVWLSTAVVLIRGSDGEELPARALLDQGSQSNFITERLAQQLKLKRVRISSPLSGIDDTVPIVSSSMVVTRIRSRVSEFQVSLQFLVLLRVTSDYPSRMVEVKRWNLPLGIPLADPAFNKPERIDMLIGARLFADLLQEGRIKLASYLPQLLETRLGWIVSGRLSKPTKDGFNESIVGCAMDDNFNAAMERLVQLEDIPEEKLMSDEEQLCERWYAETTRRNEDGRYIVQLPKMVANIFMQQLWRLKYVNGNSWPWDKELPESLCREWMNLANEFHVLQDVKLPRLVCASEAIQYHIFCDASEKRYRACIYVRSESTTGEVIVQLLISRSKVAPLAKRLTIARLELCAALLGSRLWDFVRKGRLREGPCFLWTDSMTTWHWIQSPHHLWKTFVGNRTAKIQLLTTGCIWRHVPGVENPADLISRGCQPSRLVASALWWSGPKWLSEAEDKWPDLPEVRAITSGEERKVELIVSSCSEDNFIDWLFDRFSSFTKLRLVVGYCQRFLQGVRTRLKKEAEKLESSVIHHDTLILTTEERLRSERLLCRLAQLQRFEKEIKCLDIIRSSTLKESSG</sequence>
<reference evidence="1" key="2">
    <citation type="submission" date="2020-05" db="UniProtKB">
        <authorList>
            <consortium name="EnsemblMetazoa"/>
        </authorList>
    </citation>
    <scope>IDENTIFICATION</scope>
    <source>
        <strain evidence="1">Indian</strain>
    </source>
</reference>
<proteinExistence type="predicted"/>